<evidence type="ECO:0000313" key="1">
    <source>
        <dbReference type="EMBL" id="OYQ44287.1"/>
    </source>
</evidence>
<keyword evidence="2" id="KW-1185">Reference proteome</keyword>
<gene>
    <name evidence="1" type="ORF">CHX27_07700</name>
</gene>
<reference evidence="1 2" key="1">
    <citation type="submission" date="2017-07" db="EMBL/GenBank/DDBJ databases">
        <title>Flavobacterium cyanobacteriorum sp. nov., isolated from cyanobacterial aggregates in a eutrophic lake.</title>
        <authorList>
            <person name="Cai H."/>
        </authorList>
    </citation>
    <scope>NUCLEOTIDE SEQUENCE [LARGE SCALE GENOMIC DNA]</scope>
    <source>
        <strain evidence="1 2">TH167</strain>
    </source>
</reference>
<name>A0A255ZRV2_9FLAO</name>
<sequence>IKFAIADNKGRFKIELETGVPYDVSVSYMGYKEQIIKLDGISYPESLNFKLQGTGETLKEVVINYDYKPIVVKKDTLIYDVKAFANGNERKMREVLEKLPGVEVDKNGNVTVQGKRVTQMLVENKSFFGGGSKLAVENIPADALDKIEVIDHFNQVGALKQVSDSDELAMNVKLKEDKKKFVFGDLEAAAAVANETNYNLLHAGLFYYSPKMNLSFIGDSNNIGNSTFTFEDLMRFQGGVSTFLSNKPALTNLYDFTNENTDVIENKSQFAALNYSFQASNKLDISGFGIFSKTFLRAQSTTENQYLKNDALTFENLLQKNSSTNTLGLLNLKFDYSPSKKEKWYYNIHADASQNNNDNAINSQTNLANTNFLTIATADNASVKQFVEWHKNHSDKNTSTLVINHTYEKTTPQTTWFTNNQFLQGLIPLQTDTAYQINQIKQQTNNTIDLLFKQYHIFNNFNHLYTIFGNTYTNASYTTNEKQRLTNGTINDFSSANFGNDITYQLNEAKIGLEYKFKIGKLTGKPALFAHHFTLQTEQENGNQKLTKVLPQPQVNLTYDFNTAESLSGNYALRNTFADVSQFADKFVLQNYNAVFKGNALLNNERFHTASLIYTKMSMYRGLFLNAVASFNKKVRTLRNEVQLQGINQFTTPILTDNPETNYRFSGMISKKIYKFTLKANAALSWFSYLQELNDVETENQRNNQILGLSIRTANKKWPVIEIGYNKTFSQFSGITRADFSSDTWNGSFEHTFFKSFIVNFDYEYLQNTNNTGQRNAFELAHASLRYQRKNKAFSYELKAHNLFNIQSKFSYNFSDFMISENEVFVLPRIVMLSISYKL</sequence>
<evidence type="ECO:0000313" key="2">
    <source>
        <dbReference type="Proteomes" id="UP000216035"/>
    </source>
</evidence>
<dbReference type="SUPFAM" id="SSF56935">
    <property type="entry name" value="Porins"/>
    <property type="match status" value="1"/>
</dbReference>
<accession>A0A255ZRV2</accession>
<dbReference type="RefSeq" id="WP_094486185.1">
    <property type="nucleotide sequence ID" value="NZ_NOXX01000193.1"/>
</dbReference>
<evidence type="ECO:0008006" key="3">
    <source>
        <dbReference type="Google" id="ProtNLM"/>
    </source>
</evidence>
<dbReference type="EMBL" id="NOXX01000193">
    <property type="protein sequence ID" value="OYQ44287.1"/>
    <property type="molecule type" value="Genomic_DNA"/>
</dbReference>
<dbReference type="Proteomes" id="UP000216035">
    <property type="component" value="Unassembled WGS sequence"/>
</dbReference>
<dbReference type="AlphaFoldDB" id="A0A255ZRV2"/>
<feature type="non-terminal residue" evidence="1">
    <location>
        <position position="1"/>
    </location>
</feature>
<proteinExistence type="predicted"/>
<protein>
    <recommendedName>
        <fullName evidence="3">TonB-dependent receptor</fullName>
    </recommendedName>
</protein>
<organism evidence="1 2">
    <name type="scientific">Flavobacterium aurantiibacter</name>
    <dbReference type="NCBI Taxonomy" id="2023067"/>
    <lineage>
        <taxon>Bacteria</taxon>
        <taxon>Pseudomonadati</taxon>
        <taxon>Bacteroidota</taxon>
        <taxon>Flavobacteriia</taxon>
        <taxon>Flavobacteriales</taxon>
        <taxon>Flavobacteriaceae</taxon>
        <taxon>Flavobacterium</taxon>
    </lineage>
</organism>
<comment type="caution">
    <text evidence="1">The sequence shown here is derived from an EMBL/GenBank/DDBJ whole genome shotgun (WGS) entry which is preliminary data.</text>
</comment>